<evidence type="ECO:0000256" key="1">
    <source>
        <dbReference type="SAM" id="MobiDB-lite"/>
    </source>
</evidence>
<name>A0AAD5MPI6_PARTN</name>
<organism evidence="2 3">
    <name type="scientific">Parelaphostrongylus tenuis</name>
    <name type="common">Meningeal worm</name>
    <dbReference type="NCBI Taxonomy" id="148309"/>
    <lineage>
        <taxon>Eukaryota</taxon>
        <taxon>Metazoa</taxon>
        <taxon>Ecdysozoa</taxon>
        <taxon>Nematoda</taxon>
        <taxon>Chromadorea</taxon>
        <taxon>Rhabditida</taxon>
        <taxon>Rhabditina</taxon>
        <taxon>Rhabditomorpha</taxon>
        <taxon>Strongyloidea</taxon>
        <taxon>Metastrongylidae</taxon>
        <taxon>Parelaphostrongylus</taxon>
    </lineage>
</organism>
<comment type="caution">
    <text evidence="2">The sequence shown here is derived from an EMBL/GenBank/DDBJ whole genome shotgun (WGS) entry which is preliminary data.</text>
</comment>
<gene>
    <name evidence="2" type="ORF">KIN20_007773</name>
</gene>
<reference evidence="2" key="1">
    <citation type="submission" date="2021-06" db="EMBL/GenBank/DDBJ databases">
        <title>Parelaphostrongylus tenuis whole genome reference sequence.</title>
        <authorList>
            <person name="Garwood T.J."/>
            <person name="Larsen P.A."/>
            <person name="Fountain-Jones N.M."/>
            <person name="Garbe J.R."/>
            <person name="Macchietto M.G."/>
            <person name="Kania S.A."/>
            <person name="Gerhold R.W."/>
            <person name="Richards J.E."/>
            <person name="Wolf T.M."/>
        </authorList>
    </citation>
    <scope>NUCLEOTIDE SEQUENCE</scope>
    <source>
        <strain evidence="2">MNPRO001-30</strain>
        <tissue evidence="2">Meninges</tissue>
    </source>
</reference>
<keyword evidence="3" id="KW-1185">Reference proteome</keyword>
<proteinExistence type="predicted"/>
<sequence length="476" mass="51480">MPNGSPGLGGLTGSLLHEIGKNGSAAGARLGHLTINGATAVVCDVTITPTDNRMMNACGAVLRGGLRRAQGPWFDPAPTVNQAIHSASSSDSYLLAALMWSSAGPSWLVEHHQPISSQQSGIIDPAAQQPSLVIDYSPPTKWPRANTPVNARSTTDPYLLGTSADSGIGLNLTFNSPPIINRMDSRGSPGLRTPTSRPGIHLSATPSPFRSFRLSTSNSPPSGDRALRLSNCENVIGFRYRDGCIEKTFQIGNMTDPYHIEAAETAKASRCLQMPSTSDDTSFDRTLPMTMGDGYEVDGVMTDDSGLFGNDVVLHATSTPLHSSPQPYLSCTTSVPSVPNPYSDIREPKVEMMPCEDVMTKSSPPTPSSFKRAMRDVQRQGILQPRKLLTDNLDVPVLEKEITEKKPDPIKQVEDVNEGVEATTTVCRLYVRTPEKTPQAVFTSVDAFGNWWNSHPARDDGGRSLFYCPLIESQRR</sequence>
<accession>A0AAD5MPI6</accession>
<feature type="region of interest" description="Disordered" evidence="1">
    <location>
        <begin position="185"/>
        <end position="225"/>
    </location>
</feature>
<evidence type="ECO:0000313" key="2">
    <source>
        <dbReference type="EMBL" id="KAJ1351661.1"/>
    </source>
</evidence>
<dbReference type="Proteomes" id="UP001196413">
    <property type="component" value="Unassembled WGS sequence"/>
</dbReference>
<evidence type="ECO:0000313" key="3">
    <source>
        <dbReference type="Proteomes" id="UP001196413"/>
    </source>
</evidence>
<protein>
    <submittedName>
        <fullName evidence="2">Uncharacterized protein</fullName>
    </submittedName>
</protein>
<dbReference type="EMBL" id="JAHQIW010001193">
    <property type="protein sequence ID" value="KAJ1351661.1"/>
    <property type="molecule type" value="Genomic_DNA"/>
</dbReference>
<feature type="compositionally biased region" description="Polar residues" evidence="1">
    <location>
        <begin position="204"/>
        <end position="221"/>
    </location>
</feature>
<dbReference type="AlphaFoldDB" id="A0AAD5MPI6"/>